<comment type="similarity">
    <text evidence="3 12">Belongs to the class II fructose-bisphosphate aldolase family.</text>
</comment>
<evidence type="ECO:0000256" key="7">
    <source>
        <dbReference type="ARBA" id="ARBA00023152"/>
    </source>
</evidence>
<dbReference type="SUPFAM" id="SSF51569">
    <property type="entry name" value="Aldolase"/>
    <property type="match status" value="1"/>
</dbReference>
<dbReference type="NCBIfam" id="TIGR01520">
    <property type="entry name" value="FruBisAldo_II_A"/>
    <property type="match status" value="1"/>
</dbReference>
<evidence type="ECO:0000313" key="13">
    <source>
        <dbReference type="EMBL" id="PWQ92586.1"/>
    </source>
</evidence>
<dbReference type="InterPro" id="IPR013785">
    <property type="entry name" value="Aldolase_TIM"/>
</dbReference>
<dbReference type="NCBIfam" id="TIGR00167">
    <property type="entry name" value="cbbA"/>
    <property type="match status" value="1"/>
</dbReference>
<protein>
    <recommendedName>
        <fullName evidence="4 12">Fructose-bisphosphate aldolase</fullName>
        <shortName evidence="12">FBP aldolase</shortName>
        <ecNumber evidence="4 12">4.1.2.13</ecNumber>
    </recommendedName>
</protein>
<reference evidence="13 14" key="1">
    <citation type="submission" date="2018-05" db="EMBL/GenBank/DDBJ databases">
        <title>Leucothrix arctica sp. nov., isolated from Arctic seawater.</title>
        <authorList>
            <person name="Choi A."/>
            <person name="Baek K."/>
        </authorList>
    </citation>
    <scope>NUCLEOTIDE SEQUENCE [LARGE SCALE GENOMIC DNA]</scope>
    <source>
        <strain evidence="13 14">JCM 18388</strain>
    </source>
</reference>
<evidence type="ECO:0000256" key="6">
    <source>
        <dbReference type="ARBA" id="ARBA00022833"/>
    </source>
</evidence>
<evidence type="ECO:0000256" key="2">
    <source>
        <dbReference type="ARBA" id="ARBA00004714"/>
    </source>
</evidence>
<feature type="binding site" evidence="11">
    <location>
        <position position="106"/>
    </location>
    <ligand>
        <name>Zn(2+)</name>
        <dbReference type="ChEBI" id="CHEBI:29105"/>
        <label>1</label>
        <note>catalytic</note>
    </ligand>
</feature>
<evidence type="ECO:0000256" key="9">
    <source>
        <dbReference type="PIRSR" id="PIRSR001359-1"/>
    </source>
</evidence>
<accession>A0A317C1R2</accession>
<dbReference type="OrthoDB" id="9803995at2"/>
<feature type="active site" description="Proton donor" evidence="9">
    <location>
        <position position="105"/>
    </location>
</feature>
<keyword evidence="14" id="KW-1185">Reference proteome</keyword>
<feature type="binding site" evidence="10">
    <location>
        <begin position="262"/>
        <end position="264"/>
    </location>
    <ligand>
        <name>dihydroxyacetone phosphate</name>
        <dbReference type="ChEBI" id="CHEBI:57642"/>
    </ligand>
</feature>
<feature type="binding site" evidence="11">
    <location>
        <position position="261"/>
    </location>
    <ligand>
        <name>Zn(2+)</name>
        <dbReference type="ChEBI" id="CHEBI:29105"/>
        <label>1</label>
        <note>catalytic</note>
    </ligand>
</feature>
<evidence type="ECO:0000256" key="12">
    <source>
        <dbReference type="RuleBase" id="RU366023"/>
    </source>
</evidence>
<dbReference type="InterPro" id="IPR006411">
    <property type="entry name" value="Fruct_bisP_bact"/>
</dbReference>
<dbReference type="GO" id="GO:0006094">
    <property type="term" value="P:gluconeogenesis"/>
    <property type="evidence" value="ECO:0007669"/>
    <property type="project" value="TreeGrafter"/>
</dbReference>
<dbReference type="Gene3D" id="3.20.20.70">
    <property type="entry name" value="Aldolase class I"/>
    <property type="match status" value="1"/>
</dbReference>
<feature type="binding site" evidence="10">
    <location>
        <begin position="283"/>
        <end position="286"/>
    </location>
    <ligand>
        <name>dihydroxyacetone phosphate</name>
        <dbReference type="ChEBI" id="CHEBI:57642"/>
    </ligand>
</feature>
<evidence type="ECO:0000256" key="10">
    <source>
        <dbReference type="PIRSR" id="PIRSR001359-2"/>
    </source>
</evidence>
<feature type="binding site" evidence="11">
    <location>
        <position position="170"/>
    </location>
    <ligand>
        <name>Zn(2+)</name>
        <dbReference type="ChEBI" id="CHEBI:29105"/>
        <label>2</label>
    </ligand>
</feature>
<dbReference type="EMBL" id="QGKM01000083">
    <property type="protein sequence ID" value="PWQ92586.1"/>
    <property type="molecule type" value="Genomic_DNA"/>
</dbReference>
<dbReference type="CDD" id="cd00946">
    <property type="entry name" value="FBP_aldolase_IIA"/>
    <property type="match status" value="1"/>
</dbReference>
<feature type="binding site" evidence="11">
    <location>
        <position position="222"/>
    </location>
    <ligand>
        <name>Zn(2+)</name>
        <dbReference type="ChEBI" id="CHEBI:29105"/>
        <label>1</label>
        <note>catalytic</note>
    </ligand>
</feature>
<dbReference type="AlphaFoldDB" id="A0A317C1R2"/>
<evidence type="ECO:0000256" key="5">
    <source>
        <dbReference type="ARBA" id="ARBA00022723"/>
    </source>
</evidence>
<dbReference type="PANTHER" id="PTHR30559:SF0">
    <property type="entry name" value="FRUCTOSE-BISPHOSPHATE ALDOLASE"/>
    <property type="match status" value="1"/>
</dbReference>
<dbReference type="PANTHER" id="PTHR30559">
    <property type="entry name" value="FRUCTOSE-BISPHOSPHATE ALDOLASE CLASS 2"/>
    <property type="match status" value="1"/>
</dbReference>
<comment type="pathway">
    <text evidence="2 12">Carbohydrate degradation; glycolysis; D-glyceraldehyde 3-phosphate and glycerone phosphate from D-glucose: step 4/4.</text>
</comment>
<evidence type="ECO:0000256" key="8">
    <source>
        <dbReference type="ARBA" id="ARBA00023239"/>
    </source>
</evidence>
<evidence type="ECO:0000313" key="14">
    <source>
        <dbReference type="Proteomes" id="UP000245539"/>
    </source>
</evidence>
<evidence type="ECO:0000256" key="3">
    <source>
        <dbReference type="ARBA" id="ARBA00005812"/>
    </source>
</evidence>
<organism evidence="13 14">
    <name type="scientific">Leucothrix pacifica</name>
    <dbReference type="NCBI Taxonomy" id="1247513"/>
    <lineage>
        <taxon>Bacteria</taxon>
        <taxon>Pseudomonadati</taxon>
        <taxon>Pseudomonadota</taxon>
        <taxon>Gammaproteobacteria</taxon>
        <taxon>Thiotrichales</taxon>
        <taxon>Thiotrichaceae</taxon>
        <taxon>Leucothrix</taxon>
    </lineage>
</organism>
<evidence type="ECO:0000256" key="11">
    <source>
        <dbReference type="PIRSR" id="PIRSR001359-3"/>
    </source>
</evidence>
<dbReference type="PROSITE" id="PS00806">
    <property type="entry name" value="ALDOLASE_CLASS_II_2"/>
    <property type="match status" value="1"/>
</dbReference>
<comment type="function">
    <text evidence="12">Catalyzes the aldol condensation of dihydroxyacetone phosphate (DHAP or glycerone-phosphate) with glyceraldehyde 3-phosphate (G3P) to form fructose 1,6-bisphosphate (FBP) in gluconeogenesis and the reverse reaction in glycolysis.</text>
</comment>
<dbReference type="Pfam" id="PF01116">
    <property type="entry name" value="F_bP_aldolase"/>
    <property type="match status" value="1"/>
</dbReference>
<dbReference type="NCBIfam" id="NF006628">
    <property type="entry name" value="PRK09197.1"/>
    <property type="match status" value="1"/>
</dbReference>
<name>A0A317C1R2_9GAMM</name>
<dbReference type="GO" id="GO:0008270">
    <property type="term" value="F:zinc ion binding"/>
    <property type="evidence" value="ECO:0007669"/>
    <property type="project" value="UniProtKB-UniRule"/>
</dbReference>
<proteinExistence type="inferred from homology"/>
<dbReference type="RefSeq" id="WP_109839546.1">
    <property type="nucleotide sequence ID" value="NZ_QGKM01000083.1"/>
</dbReference>
<dbReference type="EC" id="4.1.2.13" evidence="4 12"/>
<dbReference type="PIRSF" id="PIRSF001359">
    <property type="entry name" value="F_bP_aldolase_II"/>
    <property type="match status" value="1"/>
</dbReference>
<feature type="binding site" evidence="11">
    <location>
        <position position="140"/>
    </location>
    <ligand>
        <name>Zn(2+)</name>
        <dbReference type="ChEBI" id="CHEBI:29105"/>
        <label>2</label>
    </ligand>
</feature>
<dbReference type="GO" id="GO:0005829">
    <property type="term" value="C:cytosol"/>
    <property type="evidence" value="ECO:0007669"/>
    <property type="project" value="TreeGrafter"/>
</dbReference>
<keyword evidence="8 12" id="KW-0456">Lyase</keyword>
<evidence type="ECO:0000256" key="4">
    <source>
        <dbReference type="ARBA" id="ARBA00013068"/>
    </source>
</evidence>
<dbReference type="InterPro" id="IPR000771">
    <property type="entry name" value="FBA_II"/>
</dbReference>
<keyword evidence="7 12" id="KW-0324">Glycolysis</keyword>
<dbReference type="GO" id="GO:0006096">
    <property type="term" value="P:glycolytic process"/>
    <property type="evidence" value="ECO:0007669"/>
    <property type="project" value="UniProtKB-UniPathway"/>
</dbReference>
<dbReference type="Proteomes" id="UP000245539">
    <property type="component" value="Unassembled WGS sequence"/>
</dbReference>
<comment type="cofactor">
    <cofactor evidence="11 12">
        <name>Zn(2+)</name>
        <dbReference type="ChEBI" id="CHEBI:29105"/>
    </cofactor>
    <text evidence="11 12">Binds 2 Zn(2+) ions per subunit. One is catalytic and the other provides a structural contribution.</text>
</comment>
<dbReference type="UniPathway" id="UPA00109">
    <property type="reaction ID" value="UER00183"/>
</dbReference>
<sequence>MSKFRSGVLYGQELLDLYADAKKNGYAMPGVNAVGTSSVNGIMEAAAKVQSPVIVQLSFGGGHFYAGKSLKNDNLQASAAGCISAAMHVHQVAELYGVPVVLHTDHCSLENIVWIDHLLDFQEDYYAKHGKPLFSSHMLDLSEETLEENVEICEKYLKRMSKIDIGLEIELGITGGEEDGVDNSDVDASKLYTHPTEVYYAYEKLSKISDNFSIAAAFGNVHGVYRPGNVKLSVEILENSQRYVEEQIGAAGTKPVSFVFHGGSGSSPEDIARSIDYGVIKMNLDTDMQWAFNCGVRDYYSEYAEYVAEQIGNPDGADLPNKKYYDPRKLLRAGEERFVERLEQSFGDLNCIGRNK</sequence>
<keyword evidence="5 11" id="KW-0479">Metal-binding</keyword>
<comment type="caution">
    <text evidence="13">The sequence shown here is derived from an EMBL/GenBank/DDBJ whole genome shotgun (WGS) entry which is preliminary data.</text>
</comment>
<feature type="binding site" evidence="10">
    <location>
        <position position="223"/>
    </location>
    <ligand>
        <name>dihydroxyacetone phosphate</name>
        <dbReference type="ChEBI" id="CHEBI:57642"/>
    </ligand>
</feature>
<keyword evidence="6 11" id="KW-0862">Zinc</keyword>
<dbReference type="GO" id="GO:0004332">
    <property type="term" value="F:fructose-bisphosphate aldolase activity"/>
    <property type="evidence" value="ECO:0007669"/>
    <property type="project" value="UniProtKB-EC"/>
</dbReference>
<comment type="catalytic activity">
    <reaction evidence="1 12">
        <text>beta-D-fructose 1,6-bisphosphate = D-glyceraldehyde 3-phosphate + dihydroxyacetone phosphate</text>
        <dbReference type="Rhea" id="RHEA:14729"/>
        <dbReference type="ChEBI" id="CHEBI:32966"/>
        <dbReference type="ChEBI" id="CHEBI:57642"/>
        <dbReference type="ChEBI" id="CHEBI:59776"/>
        <dbReference type="EC" id="4.1.2.13"/>
    </reaction>
</comment>
<gene>
    <name evidence="13" type="ORF">DKW60_20585</name>
</gene>
<evidence type="ECO:0000256" key="1">
    <source>
        <dbReference type="ARBA" id="ARBA00000441"/>
    </source>
</evidence>